<dbReference type="Gene3D" id="3.30.70.870">
    <property type="entry name" value="Elongation Factor G (Translational Gtpase), domain 3"/>
    <property type="match status" value="1"/>
</dbReference>
<evidence type="ECO:0000313" key="9">
    <source>
        <dbReference type="Proteomes" id="UP000254701"/>
    </source>
</evidence>
<dbReference type="InterPro" id="IPR009022">
    <property type="entry name" value="EFG_III"/>
</dbReference>
<dbReference type="CDD" id="cd01434">
    <property type="entry name" value="EFG_mtEFG1_IV"/>
    <property type="match status" value="1"/>
</dbReference>
<dbReference type="SMART" id="SM00889">
    <property type="entry name" value="EFG_IV"/>
    <property type="match status" value="1"/>
</dbReference>
<dbReference type="Pfam" id="PF14492">
    <property type="entry name" value="EFG_III"/>
    <property type="match status" value="1"/>
</dbReference>
<dbReference type="Gene3D" id="3.40.50.300">
    <property type="entry name" value="P-loop containing nucleotide triphosphate hydrolases"/>
    <property type="match status" value="1"/>
</dbReference>
<evidence type="ECO:0000256" key="5">
    <source>
        <dbReference type="ARBA" id="ARBA00023134"/>
    </source>
</evidence>
<proteinExistence type="predicted"/>
<dbReference type="InterPro" id="IPR047872">
    <property type="entry name" value="EFG_IV"/>
</dbReference>
<dbReference type="InterPro" id="IPR020568">
    <property type="entry name" value="Ribosomal_Su5_D2-typ_SF"/>
</dbReference>
<dbReference type="SUPFAM" id="SSF54211">
    <property type="entry name" value="Ribosomal protein S5 domain 2-like"/>
    <property type="match status" value="1"/>
</dbReference>
<dbReference type="PROSITE" id="PS51722">
    <property type="entry name" value="G_TR_2"/>
    <property type="match status" value="1"/>
</dbReference>
<dbReference type="GO" id="GO:0003924">
    <property type="term" value="F:GTPase activity"/>
    <property type="evidence" value="ECO:0007669"/>
    <property type="project" value="InterPro"/>
</dbReference>
<gene>
    <name evidence="8" type="primary">fusA_1</name>
    <name evidence="8" type="ORF">NCTC10684_02210</name>
</gene>
<organism evidence="8 9">
    <name type="scientific">Aminobacter aminovorans</name>
    <name type="common">Chelatobacter heintzii</name>
    <dbReference type="NCBI Taxonomy" id="83263"/>
    <lineage>
        <taxon>Bacteria</taxon>
        <taxon>Pseudomonadati</taxon>
        <taxon>Pseudomonadota</taxon>
        <taxon>Alphaproteobacteria</taxon>
        <taxon>Hyphomicrobiales</taxon>
        <taxon>Phyllobacteriaceae</taxon>
        <taxon>Aminobacter</taxon>
    </lineage>
</organism>
<keyword evidence="2" id="KW-0547">Nucleotide-binding</keyword>
<dbReference type="CDD" id="cd04170">
    <property type="entry name" value="EF-G_bact"/>
    <property type="match status" value="1"/>
</dbReference>
<evidence type="ECO:0000256" key="6">
    <source>
        <dbReference type="ARBA" id="ARBA00024731"/>
    </source>
</evidence>
<dbReference type="Proteomes" id="UP000254701">
    <property type="component" value="Unassembled WGS sequence"/>
</dbReference>
<dbReference type="RefSeq" id="WP_115731227.1">
    <property type="nucleotide sequence ID" value="NZ_BAAAVY010000019.1"/>
</dbReference>
<dbReference type="InterPro" id="IPR009000">
    <property type="entry name" value="Transl_B-barrel_sf"/>
</dbReference>
<reference evidence="8 9" key="1">
    <citation type="submission" date="2018-06" db="EMBL/GenBank/DDBJ databases">
        <authorList>
            <consortium name="Pathogen Informatics"/>
            <person name="Doyle S."/>
        </authorList>
    </citation>
    <scope>NUCLEOTIDE SEQUENCE [LARGE SCALE GENOMIC DNA]</scope>
    <source>
        <strain evidence="8 9">NCTC10684</strain>
    </source>
</reference>
<evidence type="ECO:0000256" key="3">
    <source>
        <dbReference type="ARBA" id="ARBA00022768"/>
    </source>
</evidence>
<evidence type="ECO:0000259" key="7">
    <source>
        <dbReference type="PROSITE" id="PS51722"/>
    </source>
</evidence>
<dbReference type="GO" id="GO:0032790">
    <property type="term" value="P:ribosome disassembly"/>
    <property type="evidence" value="ECO:0007669"/>
    <property type="project" value="TreeGrafter"/>
</dbReference>
<dbReference type="Pfam" id="PF00009">
    <property type="entry name" value="GTP_EFTU"/>
    <property type="match status" value="1"/>
</dbReference>
<name>A0A380WJP6_AMIAI</name>
<dbReference type="CDD" id="cd16262">
    <property type="entry name" value="EFG_III"/>
    <property type="match status" value="1"/>
</dbReference>
<dbReference type="CDD" id="cd03713">
    <property type="entry name" value="EFG_mtEFG_C"/>
    <property type="match status" value="1"/>
</dbReference>
<dbReference type="FunFam" id="3.30.70.240:FF:000001">
    <property type="entry name" value="Elongation factor G"/>
    <property type="match status" value="1"/>
</dbReference>
<protein>
    <recommendedName>
        <fullName evidence="1">Elongation factor G</fullName>
    </recommendedName>
</protein>
<dbReference type="AlphaFoldDB" id="A0A380WJP6"/>
<evidence type="ECO:0000256" key="4">
    <source>
        <dbReference type="ARBA" id="ARBA00022917"/>
    </source>
</evidence>
<dbReference type="SMART" id="SM00838">
    <property type="entry name" value="EFG_C"/>
    <property type="match status" value="1"/>
</dbReference>
<dbReference type="Gene3D" id="3.30.230.10">
    <property type="match status" value="1"/>
</dbReference>
<feature type="domain" description="Tr-type G" evidence="7">
    <location>
        <begin position="10"/>
        <end position="284"/>
    </location>
</feature>
<evidence type="ECO:0000256" key="2">
    <source>
        <dbReference type="ARBA" id="ARBA00022741"/>
    </source>
</evidence>
<evidence type="ECO:0000256" key="1">
    <source>
        <dbReference type="ARBA" id="ARBA00017872"/>
    </source>
</evidence>
<comment type="function">
    <text evidence="6">Catalyzes the GTP-dependent ribosomal translocation step during translation elongation. During this step, the ribosome changes from the pre-translocational (PRE) to the post-translocational (POST) state as the newly formed A-site-bound peptidyl-tRNA and P-site-bound deacylated tRNA move to the P and E sites, respectively. Catalyzes the coordinated movement of the two tRNA molecules, the mRNA and conformational changes in the ribosome.</text>
</comment>
<dbReference type="OrthoDB" id="9802948at2"/>
<dbReference type="Gene3D" id="2.40.30.10">
    <property type="entry name" value="Translation factors"/>
    <property type="match status" value="1"/>
</dbReference>
<dbReference type="Pfam" id="PF00679">
    <property type="entry name" value="EFG_C"/>
    <property type="match status" value="1"/>
</dbReference>
<evidence type="ECO:0000313" key="8">
    <source>
        <dbReference type="EMBL" id="SUU88978.1"/>
    </source>
</evidence>
<dbReference type="InterPro" id="IPR035649">
    <property type="entry name" value="EFG_V"/>
</dbReference>
<dbReference type="InterPro" id="IPR035647">
    <property type="entry name" value="EFG_III/V"/>
</dbReference>
<dbReference type="NCBIfam" id="NF009379">
    <property type="entry name" value="PRK12740.1-3"/>
    <property type="match status" value="1"/>
</dbReference>
<dbReference type="SUPFAM" id="SSF50447">
    <property type="entry name" value="Translation proteins"/>
    <property type="match status" value="1"/>
</dbReference>
<dbReference type="InterPro" id="IPR041095">
    <property type="entry name" value="EFG_II"/>
</dbReference>
<keyword evidence="3 8" id="KW-0251">Elongation factor</keyword>
<keyword evidence="4" id="KW-0648">Protein biosynthesis</keyword>
<dbReference type="Gene3D" id="3.30.70.240">
    <property type="match status" value="1"/>
</dbReference>
<dbReference type="Pfam" id="PF22042">
    <property type="entry name" value="EF-G_D2"/>
    <property type="match status" value="1"/>
</dbReference>
<dbReference type="NCBIfam" id="NF009381">
    <property type="entry name" value="PRK12740.1-5"/>
    <property type="match status" value="1"/>
</dbReference>
<dbReference type="FunFam" id="3.30.230.10:FF:000003">
    <property type="entry name" value="Elongation factor G"/>
    <property type="match status" value="1"/>
</dbReference>
<dbReference type="InterPro" id="IPR000795">
    <property type="entry name" value="T_Tr_GTP-bd_dom"/>
</dbReference>
<dbReference type="NCBIfam" id="TIGR00231">
    <property type="entry name" value="small_GTP"/>
    <property type="match status" value="1"/>
</dbReference>
<dbReference type="GO" id="GO:0097216">
    <property type="term" value="F:guanosine tetraphosphate binding"/>
    <property type="evidence" value="ECO:0007669"/>
    <property type="project" value="UniProtKB-ARBA"/>
</dbReference>
<sequence length="683" mass="73496">MGSRAGGRRTGPKCIAIVGPFASGKTTLLEALLARTGAISKQHTVASGNTVSDHSAEAKAHAMSVEAVFATTQFMGESITFVDCPGSVEFAFEADPILAACDLAVVVAEPDEKKIPALQLIIRKLDDLGVPRILFLNKIDKAAAGVRDTLKLLQPVSRTPLLLRQIPLRKDGVVVGSIDLALERAYIYREHAESEIAEIPGDDKARELEARFAMLETLADHDDQLMEHLLEEIEPPKDEIFDDLAADLRDGAVTPVLIGSAEKGNGALRLLKAIRHDAPDIEATRKRLGITDGNAAVVQVMKTIHTSHAGKLSVSRILSGQVADGTELWLNATDTSKISGIYRMLGKDQSKLAAAMAGDTVALGKLEHAATGQTLTTAKGGIKPLFKLEPPKPVYAFALRPKERKDEVKMSAAIQRLAEEDPSLTLHHNQDSAETVLSGHGEMHLRVVRERLEGRNQIAVEGHAPAVPYRETIRKSVQQRGRHKKQSGGHGQFGDVVIEIKPLPRGAGFQFTDTIAGGVVPKQYIQSVEAGARDFLKTGPLGFPVVDIAINLSDGSYHSVDSSDMAFQMAAKIAMKEGMPNCSPVLLEPVMKVEIFTPSDATARIIALVPQRRGQILGYDARADWPGWDVVEATMPQSEIGDLIIELRSATAGAATYRAEFDHMAELTGRLADEAMQSGGKAA</sequence>
<dbReference type="InterPro" id="IPR027417">
    <property type="entry name" value="P-loop_NTPase"/>
</dbReference>
<dbReference type="InterPro" id="IPR014721">
    <property type="entry name" value="Ribsml_uS5_D2-typ_fold_subgr"/>
</dbReference>
<dbReference type="InterPro" id="IPR053905">
    <property type="entry name" value="EF-G-like_DII"/>
</dbReference>
<keyword evidence="5" id="KW-0342">GTP-binding</keyword>
<dbReference type="PANTHER" id="PTHR43261:SF7">
    <property type="entry name" value="ELONGATION FACTOR G-LIKE PROTEIN"/>
    <property type="match status" value="1"/>
</dbReference>
<dbReference type="InterPro" id="IPR005517">
    <property type="entry name" value="Transl_elong_EFG/EF2_IV"/>
</dbReference>
<dbReference type="SUPFAM" id="SSF52540">
    <property type="entry name" value="P-loop containing nucleoside triphosphate hydrolases"/>
    <property type="match status" value="1"/>
</dbReference>
<dbReference type="PANTHER" id="PTHR43261">
    <property type="entry name" value="TRANSLATION ELONGATION FACTOR G-RELATED"/>
    <property type="match status" value="1"/>
</dbReference>
<dbReference type="GO" id="GO:0005525">
    <property type="term" value="F:GTP binding"/>
    <property type="evidence" value="ECO:0007669"/>
    <property type="project" value="UniProtKB-KW"/>
</dbReference>
<dbReference type="EMBL" id="UFSM01000001">
    <property type="protein sequence ID" value="SUU88978.1"/>
    <property type="molecule type" value="Genomic_DNA"/>
</dbReference>
<accession>A0A380WJP6</accession>
<dbReference type="NCBIfam" id="NF009891">
    <property type="entry name" value="PRK13351.1-1"/>
    <property type="match status" value="1"/>
</dbReference>
<dbReference type="Pfam" id="PF03764">
    <property type="entry name" value="EFG_IV"/>
    <property type="match status" value="1"/>
</dbReference>
<dbReference type="InterPro" id="IPR000640">
    <property type="entry name" value="EFG_V-like"/>
</dbReference>
<dbReference type="GO" id="GO:0003746">
    <property type="term" value="F:translation elongation factor activity"/>
    <property type="evidence" value="ECO:0007669"/>
    <property type="project" value="UniProtKB-KW"/>
</dbReference>
<dbReference type="SUPFAM" id="SSF54980">
    <property type="entry name" value="EF-G C-terminal domain-like"/>
    <property type="match status" value="2"/>
</dbReference>
<dbReference type="InterPro" id="IPR005225">
    <property type="entry name" value="Small_GTP-bd"/>
</dbReference>